<keyword evidence="2" id="KW-1185">Reference proteome</keyword>
<gene>
    <name evidence="1" type="ORF">BSTOLATCC_MIC46442</name>
</gene>
<comment type="caution">
    <text evidence="1">The sequence shown here is derived from an EMBL/GenBank/DDBJ whole genome shotgun (WGS) entry which is preliminary data.</text>
</comment>
<dbReference type="EMBL" id="CAJZBQ010000046">
    <property type="protein sequence ID" value="CAG9328441.1"/>
    <property type="molecule type" value="Genomic_DNA"/>
</dbReference>
<evidence type="ECO:0000313" key="2">
    <source>
        <dbReference type="Proteomes" id="UP001162131"/>
    </source>
</evidence>
<evidence type="ECO:0000313" key="1">
    <source>
        <dbReference type="EMBL" id="CAG9328441.1"/>
    </source>
</evidence>
<organism evidence="1 2">
    <name type="scientific">Blepharisma stoltei</name>
    <dbReference type="NCBI Taxonomy" id="1481888"/>
    <lineage>
        <taxon>Eukaryota</taxon>
        <taxon>Sar</taxon>
        <taxon>Alveolata</taxon>
        <taxon>Ciliophora</taxon>
        <taxon>Postciliodesmatophora</taxon>
        <taxon>Heterotrichea</taxon>
        <taxon>Heterotrichida</taxon>
        <taxon>Blepharismidae</taxon>
        <taxon>Blepharisma</taxon>
    </lineage>
</organism>
<reference evidence="1" key="1">
    <citation type="submission" date="2021-09" db="EMBL/GenBank/DDBJ databases">
        <authorList>
            <consortium name="AG Swart"/>
            <person name="Singh M."/>
            <person name="Singh A."/>
            <person name="Seah K."/>
            <person name="Emmerich C."/>
        </authorList>
    </citation>
    <scope>NUCLEOTIDE SEQUENCE</scope>
    <source>
        <strain evidence="1">ATCC30299</strain>
    </source>
</reference>
<name>A0AAU9JMG3_9CILI</name>
<accession>A0AAU9JMG3</accession>
<proteinExistence type="predicted"/>
<sequence length="147" mass="17901">MASNSQFQTERKKAFEETKKLNIRFQRAQEDILDYGDKLWELHMDCYMDGKDKCVQMYNQAFLQWNKLRRRKADAKNCIKKCDELKDPTSRIKKDILNEKHLECYKRAHECARQCTVKAFDWLGEEQEFLRKSLEKMREEFYPTEKK</sequence>
<dbReference type="Proteomes" id="UP001162131">
    <property type="component" value="Unassembled WGS sequence"/>
</dbReference>
<protein>
    <submittedName>
        <fullName evidence="1">Uncharacterized protein</fullName>
    </submittedName>
</protein>
<dbReference type="AlphaFoldDB" id="A0AAU9JMG3"/>